<accession>A0A533I8V2</accession>
<evidence type="ECO:0000313" key="12">
    <source>
        <dbReference type="Proteomes" id="UP000315344"/>
    </source>
</evidence>
<reference evidence="11 12" key="1">
    <citation type="journal article" date="2017" name="Nat. Commun.">
        <title>In situ click chemistry generation of cyclooxygenase-2 inhibitors.</title>
        <authorList>
            <person name="Bhardwaj A."/>
            <person name="Kaur J."/>
            <person name="Wuest M."/>
            <person name="Wuest F."/>
        </authorList>
    </citation>
    <scope>NUCLEOTIDE SEQUENCE [LARGE SCALE GENOMIC DNA]</scope>
    <source>
        <strain evidence="11">S2_012_000_R3_94</strain>
    </source>
</reference>
<feature type="domain" description="Tripartite ATP-independent periplasmic transporters DctQ component" evidence="10">
    <location>
        <begin position="27"/>
        <end position="157"/>
    </location>
</feature>
<evidence type="ECO:0000256" key="3">
    <source>
        <dbReference type="ARBA" id="ARBA00022475"/>
    </source>
</evidence>
<name>A0A533I8V2_PARDE</name>
<evidence type="ECO:0000256" key="5">
    <source>
        <dbReference type="ARBA" id="ARBA00022692"/>
    </source>
</evidence>
<comment type="subunit">
    <text evidence="9">The complex comprises the extracytoplasmic solute receptor protein and the two transmembrane proteins.</text>
</comment>
<dbReference type="PANTHER" id="PTHR35011">
    <property type="entry name" value="2,3-DIKETO-L-GULONATE TRAP TRANSPORTER SMALL PERMEASE PROTEIN YIAM"/>
    <property type="match status" value="1"/>
</dbReference>
<comment type="similarity">
    <text evidence="8 9">Belongs to the TRAP transporter small permease family.</text>
</comment>
<evidence type="ECO:0000256" key="9">
    <source>
        <dbReference type="RuleBase" id="RU369079"/>
    </source>
</evidence>
<dbReference type="GO" id="GO:0015740">
    <property type="term" value="P:C4-dicarboxylate transport"/>
    <property type="evidence" value="ECO:0007669"/>
    <property type="project" value="TreeGrafter"/>
</dbReference>
<feature type="transmembrane region" description="Helical" evidence="9">
    <location>
        <begin position="89"/>
        <end position="113"/>
    </location>
</feature>
<dbReference type="GO" id="GO:0022857">
    <property type="term" value="F:transmembrane transporter activity"/>
    <property type="evidence" value="ECO:0007669"/>
    <property type="project" value="UniProtKB-UniRule"/>
</dbReference>
<dbReference type="InterPro" id="IPR055348">
    <property type="entry name" value="DctQ"/>
</dbReference>
<comment type="subcellular location">
    <subcellularLocation>
        <location evidence="1 9">Cell inner membrane</location>
        <topology evidence="1 9">Multi-pass membrane protein</topology>
    </subcellularLocation>
</comment>
<keyword evidence="7 9" id="KW-0472">Membrane</keyword>
<comment type="caution">
    <text evidence="11">The sequence shown here is derived from an EMBL/GenBank/DDBJ whole genome shotgun (WGS) entry which is preliminary data.</text>
</comment>
<evidence type="ECO:0000313" key="11">
    <source>
        <dbReference type="EMBL" id="TKW67255.1"/>
    </source>
</evidence>
<dbReference type="Pfam" id="PF04290">
    <property type="entry name" value="DctQ"/>
    <property type="match status" value="1"/>
</dbReference>
<evidence type="ECO:0000256" key="4">
    <source>
        <dbReference type="ARBA" id="ARBA00022519"/>
    </source>
</evidence>
<keyword evidence="3" id="KW-1003">Cell membrane</keyword>
<feature type="transmembrane region" description="Helical" evidence="9">
    <location>
        <begin position="50"/>
        <end position="68"/>
    </location>
</feature>
<evidence type="ECO:0000256" key="2">
    <source>
        <dbReference type="ARBA" id="ARBA00022448"/>
    </source>
</evidence>
<sequence length="172" mass="18781">MTWLSAISNGLARVERWASRLLVVAFVALIVANVTMRYVVGRPIVYAEELAAILLVWLAFVATSITVHDRAQIGVTLLTEKLPKGVRRIVDIVVLVVIAAILSTLLWTSWKWASSPMVSFDQVITTGWPKAPFYLIVPVFAGTALIHVLADLAEAITGHKPVELIAEEGAQL</sequence>
<dbReference type="Proteomes" id="UP000315344">
    <property type="component" value="Unassembled WGS sequence"/>
</dbReference>
<keyword evidence="4 9" id="KW-0997">Cell inner membrane</keyword>
<dbReference type="GO" id="GO:0005886">
    <property type="term" value="C:plasma membrane"/>
    <property type="evidence" value="ECO:0007669"/>
    <property type="project" value="UniProtKB-SubCell"/>
</dbReference>
<keyword evidence="2 9" id="KW-0813">Transport</keyword>
<evidence type="ECO:0000259" key="10">
    <source>
        <dbReference type="Pfam" id="PF04290"/>
    </source>
</evidence>
<dbReference type="AlphaFoldDB" id="A0A533I8V2"/>
<keyword evidence="6 9" id="KW-1133">Transmembrane helix</keyword>
<dbReference type="InterPro" id="IPR007387">
    <property type="entry name" value="TRAP_DctQ"/>
</dbReference>
<protein>
    <recommendedName>
        <fullName evidence="9">TRAP transporter small permease protein</fullName>
    </recommendedName>
</protein>
<dbReference type="PANTHER" id="PTHR35011:SF2">
    <property type="entry name" value="2,3-DIKETO-L-GULONATE TRAP TRANSPORTER SMALL PERMEASE PROTEIN YIAM"/>
    <property type="match status" value="1"/>
</dbReference>
<dbReference type="EMBL" id="VAFL01000004">
    <property type="protein sequence ID" value="TKW67255.1"/>
    <property type="molecule type" value="Genomic_DNA"/>
</dbReference>
<gene>
    <name evidence="11" type="ORF">DI616_06230</name>
</gene>
<organism evidence="11 12">
    <name type="scientific">Paracoccus denitrificans</name>
    <dbReference type="NCBI Taxonomy" id="266"/>
    <lineage>
        <taxon>Bacteria</taxon>
        <taxon>Pseudomonadati</taxon>
        <taxon>Pseudomonadota</taxon>
        <taxon>Alphaproteobacteria</taxon>
        <taxon>Rhodobacterales</taxon>
        <taxon>Paracoccaceae</taxon>
        <taxon>Paracoccus</taxon>
    </lineage>
</organism>
<evidence type="ECO:0000256" key="7">
    <source>
        <dbReference type="ARBA" id="ARBA00023136"/>
    </source>
</evidence>
<evidence type="ECO:0000256" key="1">
    <source>
        <dbReference type="ARBA" id="ARBA00004429"/>
    </source>
</evidence>
<keyword evidence="5 9" id="KW-0812">Transmembrane</keyword>
<feature type="transmembrane region" description="Helical" evidence="9">
    <location>
        <begin position="133"/>
        <end position="150"/>
    </location>
</feature>
<comment type="function">
    <text evidence="9">Part of the tripartite ATP-independent periplasmic (TRAP) transport system.</text>
</comment>
<feature type="transmembrane region" description="Helical" evidence="9">
    <location>
        <begin position="21"/>
        <end position="38"/>
    </location>
</feature>
<evidence type="ECO:0000256" key="6">
    <source>
        <dbReference type="ARBA" id="ARBA00022989"/>
    </source>
</evidence>
<proteinExistence type="inferred from homology"/>
<evidence type="ECO:0000256" key="8">
    <source>
        <dbReference type="ARBA" id="ARBA00038436"/>
    </source>
</evidence>